<dbReference type="Pfam" id="PF03852">
    <property type="entry name" value="Vsr"/>
    <property type="match status" value="1"/>
</dbReference>
<evidence type="ECO:0000256" key="7">
    <source>
        <dbReference type="SAM" id="MobiDB-lite"/>
    </source>
</evidence>
<dbReference type="AlphaFoldDB" id="A0A5M6IU28"/>
<keyword evidence="2 8" id="KW-0255">Endonuclease</keyword>
<dbReference type="InterPro" id="IPR004603">
    <property type="entry name" value="DNA_mismatch_endonuc_vsr"/>
</dbReference>
<reference evidence="8 9" key="1">
    <citation type="submission" date="2019-09" db="EMBL/GenBank/DDBJ databases">
        <title>Genome sequence of Rhodovastum atsumiense, a diverse member of the Acetobacteraceae family of non-sulfur purple photosynthetic bacteria.</title>
        <authorList>
            <person name="Meyer T."/>
            <person name="Kyndt J."/>
        </authorList>
    </citation>
    <scope>NUCLEOTIDE SEQUENCE [LARGE SCALE GENOMIC DNA]</scope>
    <source>
        <strain evidence="8 9">DSM 21279</strain>
    </source>
</reference>
<dbReference type="OrthoDB" id="9801520at2"/>
<dbReference type="GO" id="GO:0006298">
    <property type="term" value="P:mismatch repair"/>
    <property type="evidence" value="ECO:0007669"/>
    <property type="project" value="InterPro"/>
</dbReference>
<keyword evidence="5" id="KW-0234">DNA repair</keyword>
<protein>
    <submittedName>
        <fullName evidence="8">Very short patch repair endonuclease</fullName>
    </submittedName>
</protein>
<evidence type="ECO:0000313" key="9">
    <source>
        <dbReference type="Proteomes" id="UP000325255"/>
    </source>
</evidence>
<dbReference type="InterPro" id="IPR011335">
    <property type="entry name" value="Restrct_endonuc-II-like"/>
</dbReference>
<accession>A0A5M6IU28</accession>
<evidence type="ECO:0000256" key="1">
    <source>
        <dbReference type="ARBA" id="ARBA00022722"/>
    </source>
</evidence>
<dbReference type="NCBIfam" id="TIGR00632">
    <property type="entry name" value="vsr"/>
    <property type="match status" value="1"/>
</dbReference>
<evidence type="ECO:0000256" key="5">
    <source>
        <dbReference type="ARBA" id="ARBA00023204"/>
    </source>
</evidence>
<gene>
    <name evidence="8" type="ORF">F1189_12335</name>
</gene>
<dbReference type="GO" id="GO:0004519">
    <property type="term" value="F:endonuclease activity"/>
    <property type="evidence" value="ECO:0007669"/>
    <property type="project" value="UniProtKB-KW"/>
</dbReference>
<dbReference type="CDD" id="cd00221">
    <property type="entry name" value="Vsr"/>
    <property type="match status" value="1"/>
</dbReference>
<dbReference type="GO" id="GO:0016787">
    <property type="term" value="F:hydrolase activity"/>
    <property type="evidence" value="ECO:0007669"/>
    <property type="project" value="UniProtKB-KW"/>
</dbReference>
<sequence length="161" mass="18198">MPPPAAPRQLPRPDFSDVPEARRRNMAAVRGRDTKPEMAVRQMLHAMGYRFRLQRQDLPGRPDIVLPGRHAVVDVRGCFFHRCPNPGCKNSVLPKTRADWWAAKLARNVERDLANQAALESAGWRVFVVWECQVRSDRGALAQKLADFLGPPGIARRESEP</sequence>
<evidence type="ECO:0000313" key="8">
    <source>
        <dbReference type="EMBL" id="KAA5611820.1"/>
    </source>
</evidence>
<feature type="region of interest" description="Disordered" evidence="7">
    <location>
        <begin position="1"/>
        <end position="34"/>
    </location>
</feature>
<proteinExistence type="inferred from homology"/>
<name>A0A5M6IU28_9PROT</name>
<dbReference type="Gene3D" id="3.40.960.10">
    <property type="entry name" value="VSR Endonuclease"/>
    <property type="match status" value="1"/>
</dbReference>
<evidence type="ECO:0000256" key="2">
    <source>
        <dbReference type="ARBA" id="ARBA00022759"/>
    </source>
</evidence>
<keyword evidence="4" id="KW-0378">Hydrolase</keyword>
<keyword evidence="1" id="KW-0540">Nuclease</keyword>
<keyword evidence="9" id="KW-1185">Reference proteome</keyword>
<evidence type="ECO:0000256" key="4">
    <source>
        <dbReference type="ARBA" id="ARBA00022801"/>
    </source>
</evidence>
<dbReference type="RefSeq" id="WP_150041054.1">
    <property type="nucleotide sequence ID" value="NZ_OW485605.1"/>
</dbReference>
<dbReference type="Proteomes" id="UP000325255">
    <property type="component" value="Unassembled WGS sequence"/>
</dbReference>
<organism evidence="8 9">
    <name type="scientific">Rhodovastum atsumiense</name>
    <dbReference type="NCBI Taxonomy" id="504468"/>
    <lineage>
        <taxon>Bacteria</taxon>
        <taxon>Pseudomonadati</taxon>
        <taxon>Pseudomonadota</taxon>
        <taxon>Alphaproteobacteria</taxon>
        <taxon>Acetobacterales</taxon>
        <taxon>Acetobacteraceae</taxon>
        <taxon>Rhodovastum</taxon>
    </lineage>
</organism>
<dbReference type="SUPFAM" id="SSF52980">
    <property type="entry name" value="Restriction endonuclease-like"/>
    <property type="match status" value="1"/>
</dbReference>
<keyword evidence="3" id="KW-0227">DNA damage</keyword>
<comment type="caution">
    <text evidence="8">The sequence shown here is derived from an EMBL/GenBank/DDBJ whole genome shotgun (WGS) entry which is preliminary data.</text>
</comment>
<evidence type="ECO:0000256" key="6">
    <source>
        <dbReference type="ARBA" id="ARBA00029466"/>
    </source>
</evidence>
<comment type="similarity">
    <text evidence="6">Belongs to the Vsr family.</text>
</comment>
<dbReference type="EMBL" id="VWPK01000017">
    <property type="protein sequence ID" value="KAA5611820.1"/>
    <property type="molecule type" value="Genomic_DNA"/>
</dbReference>
<evidence type="ECO:0000256" key="3">
    <source>
        <dbReference type="ARBA" id="ARBA00022763"/>
    </source>
</evidence>